<protein>
    <submittedName>
        <fullName evidence="9">MFS transporter</fullName>
    </submittedName>
</protein>
<dbReference type="InterPro" id="IPR010290">
    <property type="entry name" value="TM_effector"/>
</dbReference>
<dbReference type="AlphaFoldDB" id="A0A7K3VVC3"/>
<dbReference type="Pfam" id="PF05977">
    <property type="entry name" value="MFS_3"/>
    <property type="match status" value="1"/>
</dbReference>
<feature type="transmembrane region" description="Helical" evidence="7">
    <location>
        <begin position="275"/>
        <end position="296"/>
    </location>
</feature>
<dbReference type="InterPro" id="IPR020846">
    <property type="entry name" value="MFS_dom"/>
</dbReference>
<evidence type="ECO:0000256" key="6">
    <source>
        <dbReference type="ARBA" id="ARBA00023136"/>
    </source>
</evidence>
<dbReference type="GO" id="GO:0022857">
    <property type="term" value="F:transmembrane transporter activity"/>
    <property type="evidence" value="ECO:0007669"/>
    <property type="project" value="InterPro"/>
</dbReference>
<feature type="transmembrane region" description="Helical" evidence="7">
    <location>
        <begin position="308"/>
        <end position="325"/>
    </location>
</feature>
<feature type="transmembrane region" description="Helical" evidence="7">
    <location>
        <begin position="394"/>
        <end position="414"/>
    </location>
</feature>
<evidence type="ECO:0000313" key="10">
    <source>
        <dbReference type="Proteomes" id="UP000470246"/>
    </source>
</evidence>
<feature type="transmembrane region" description="Helical" evidence="7">
    <location>
        <begin position="242"/>
        <end position="263"/>
    </location>
</feature>
<evidence type="ECO:0000256" key="2">
    <source>
        <dbReference type="ARBA" id="ARBA00022448"/>
    </source>
</evidence>
<evidence type="ECO:0000259" key="8">
    <source>
        <dbReference type="PROSITE" id="PS50850"/>
    </source>
</evidence>
<feature type="transmembrane region" description="Helical" evidence="7">
    <location>
        <begin position="96"/>
        <end position="117"/>
    </location>
</feature>
<dbReference type="PANTHER" id="PTHR23513">
    <property type="entry name" value="INTEGRAL MEMBRANE EFFLUX PROTEIN-RELATED"/>
    <property type="match status" value="1"/>
</dbReference>
<keyword evidence="10" id="KW-1185">Reference proteome</keyword>
<comment type="caution">
    <text evidence="9">The sequence shown here is derived from an EMBL/GenBank/DDBJ whole genome shotgun (WGS) entry which is preliminary data.</text>
</comment>
<reference evidence="9 10" key="1">
    <citation type="submission" date="2020-02" db="EMBL/GenBank/DDBJ databases">
        <title>Geodermatophilus sabuli CPCC 205279 I12A-02694.</title>
        <authorList>
            <person name="Jiang Z."/>
        </authorList>
    </citation>
    <scope>NUCLEOTIDE SEQUENCE [LARGE SCALE GENOMIC DNA]</scope>
    <source>
        <strain evidence="9 10">I12A-02694</strain>
    </source>
</reference>
<keyword evidence="4 7" id="KW-0812">Transmembrane</keyword>
<feature type="transmembrane region" description="Helical" evidence="7">
    <location>
        <begin position="64"/>
        <end position="84"/>
    </location>
</feature>
<keyword evidence="2" id="KW-0813">Transport</keyword>
<feature type="transmembrane region" description="Helical" evidence="7">
    <location>
        <begin position="123"/>
        <end position="140"/>
    </location>
</feature>
<evidence type="ECO:0000256" key="3">
    <source>
        <dbReference type="ARBA" id="ARBA00022475"/>
    </source>
</evidence>
<organism evidence="9 10">
    <name type="scientific">Geodermatophilus sabuli</name>
    <dbReference type="NCBI Taxonomy" id="1564158"/>
    <lineage>
        <taxon>Bacteria</taxon>
        <taxon>Bacillati</taxon>
        <taxon>Actinomycetota</taxon>
        <taxon>Actinomycetes</taxon>
        <taxon>Geodermatophilales</taxon>
        <taxon>Geodermatophilaceae</taxon>
        <taxon>Geodermatophilus</taxon>
    </lineage>
</organism>
<proteinExistence type="predicted"/>
<name>A0A7K3VVC3_9ACTN</name>
<feature type="domain" description="Major facilitator superfamily (MFS) profile" evidence="8">
    <location>
        <begin position="23"/>
        <end position="429"/>
    </location>
</feature>
<comment type="subcellular location">
    <subcellularLocation>
        <location evidence="1">Cell membrane</location>
        <topology evidence="1">Multi-pass membrane protein</topology>
    </subcellularLocation>
</comment>
<dbReference type="SUPFAM" id="SSF103473">
    <property type="entry name" value="MFS general substrate transporter"/>
    <property type="match status" value="1"/>
</dbReference>
<gene>
    <name evidence="9" type="ORF">GCU56_00165</name>
</gene>
<feature type="transmembrane region" description="Helical" evidence="7">
    <location>
        <begin position="331"/>
        <end position="348"/>
    </location>
</feature>
<dbReference type="EMBL" id="JAAGWF010000001">
    <property type="protein sequence ID" value="NEK56288.1"/>
    <property type="molecule type" value="Genomic_DNA"/>
</dbReference>
<evidence type="ECO:0000256" key="1">
    <source>
        <dbReference type="ARBA" id="ARBA00004651"/>
    </source>
</evidence>
<feature type="transmembrane region" description="Helical" evidence="7">
    <location>
        <begin position="33"/>
        <end position="52"/>
    </location>
</feature>
<dbReference type="Gene3D" id="1.20.1250.20">
    <property type="entry name" value="MFS general substrate transporter like domains"/>
    <property type="match status" value="1"/>
</dbReference>
<accession>A0A7K3VVC3</accession>
<keyword evidence="3" id="KW-1003">Cell membrane</keyword>
<dbReference type="RefSeq" id="WP_163479487.1">
    <property type="nucleotide sequence ID" value="NZ_JAAGWF010000001.1"/>
</dbReference>
<dbReference type="PROSITE" id="PS50850">
    <property type="entry name" value="MFS"/>
    <property type="match status" value="1"/>
</dbReference>
<feature type="transmembrane region" description="Helical" evidence="7">
    <location>
        <begin position="369"/>
        <end position="388"/>
    </location>
</feature>
<dbReference type="CDD" id="cd06173">
    <property type="entry name" value="MFS_MefA_like"/>
    <property type="match status" value="1"/>
</dbReference>
<dbReference type="InterPro" id="IPR036259">
    <property type="entry name" value="MFS_trans_sf"/>
</dbReference>
<keyword evidence="5 7" id="KW-1133">Transmembrane helix</keyword>
<evidence type="ECO:0000313" key="9">
    <source>
        <dbReference type="EMBL" id="NEK56288.1"/>
    </source>
</evidence>
<keyword evidence="6 7" id="KW-0472">Membrane</keyword>
<dbReference type="GO" id="GO:0005886">
    <property type="term" value="C:plasma membrane"/>
    <property type="evidence" value="ECO:0007669"/>
    <property type="project" value="UniProtKB-SubCell"/>
</dbReference>
<dbReference type="Proteomes" id="UP000470246">
    <property type="component" value="Unassembled WGS sequence"/>
</dbReference>
<dbReference type="PANTHER" id="PTHR23513:SF11">
    <property type="entry name" value="STAPHYLOFERRIN A TRANSPORTER"/>
    <property type="match status" value="1"/>
</dbReference>
<sequence length="429" mass="44040">MSAETTPETGTGQGAATPAPLGALALLRIGGFLVLYLNATAVFLGVMAQAIARSWLAFELTGSNAALGGVLLSFGIALIIATPWGGVAADRLPKRLVLQVSVLILAASSAWIGLAVVFDVIQYWMLLGAGVLQAIGFALFNPARMAFLAELVPRGSVPPAVSLLLVNAEVNRVVGPALAGVVIGSVAWGTEAIFLSSAALATVGVLLTGALPPGRRRGEPSDRSPLGELADGVRYVRRRPRLAALLWCGIGVTMVGLPYLAFMPTISSELFGLGSLGYGVLSATSAVGGVVAGLLLGRRSSRIRETQVFIIAGVLFGLALCGLAASPNAVVAVVVLLVVGGAMLAFQTTNQSMLIALSDMEYHGRVQSLVMLSYGAFGIAALPLGLVADAIGLRWTLTGMGVGVLVFVGLFTVGSRRRVAAASRLRDLG</sequence>
<evidence type="ECO:0000256" key="5">
    <source>
        <dbReference type="ARBA" id="ARBA00022989"/>
    </source>
</evidence>
<evidence type="ECO:0000256" key="4">
    <source>
        <dbReference type="ARBA" id="ARBA00022692"/>
    </source>
</evidence>
<evidence type="ECO:0000256" key="7">
    <source>
        <dbReference type="SAM" id="Phobius"/>
    </source>
</evidence>